<dbReference type="EMBL" id="FNOF01000039">
    <property type="protein sequence ID" value="SDX37682.1"/>
    <property type="molecule type" value="Genomic_DNA"/>
</dbReference>
<protein>
    <submittedName>
        <fullName evidence="2">Uncharacterized protein</fullName>
    </submittedName>
</protein>
<feature type="compositionally biased region" description="Basic and acidic residues" evidence="1">
    <location>
        <begin position="19"/>
        <end position="33"/>
    </location>
</feature>
<feature type="region of interest" description="Disordered" evidence="1">
    <location>
        <begin position="235"/>
        <end position="260"/>
    </location>
</feature>
<reference evidence="2 3" key="1">
    <citation type="submission" date="2016-10" db="EMBL/GenBank/DDBJ databases">
        <authorList>
            <person name="de Groot N.N."/>
        </authorList>
    </citation>
    <scope>NUCLEOTIDE SEQUENCE [LARGE SCALE GENOMIC DNA]</scope>
    <source>
        <strain evidence="2 3">DSM 3756</strain>
    </source>
</reference>
<organism evidence="2 3">
    <name type="scientific">Haloarcula vallismortis</name>
    <name type="common">Halobacterium vallismortis</name>
    <dbReference type="NCBI Taxonomy" id="28442"/>
    <lineage>
        <taxon>Archaea</taxon>
        <taxon>Methanobacteriati</taxon>
        <taxon>Methanobacteriota</taxon>
        <taxon>Stenosarchaea group</taxon>
        <taxon>Halobacteria</taxon>
        <taxon>Halobacteriales</taxon>
        <taxon>Haloarculaceae</taxon>
        <taxon>Haloarcula</taxon>
    </lineage>
</organism>
<accession>A0A1H3B6V4</accession>
<evidence type="ECO:0000313" key="3">
    <source>
        <dbReference type="Proteomes" id="UP000182573"/>
    </source>
</evidence>
<evidence type="ECO:0000313" key="2">
    <source>
        <dbReference type="EMBL" id="SDX37682.1"/>
    </source>
</evidence>
<gene>
    <name evidence="2" type="ORF">SAMN05443574_1398</name>
</gene>
<dbReference type="Proteomes" id="UP000182573">
    <property type="component" value="Unassembled WGS sequence"/>
</dbReference>
<sequence length="319" mass="35034">MGPVGRSLRRCSRTRLAGGHRDTGPPPSDRAHGLERHRISASGWVSLVAAVRGLESWCVRGRGPAGRGETEAGWLVGRDSARRHRQTRDARLSSPRSLVLTRTTERCARRYRAPHAGPSCLQWRARSRPAAGRWTETHFIFCCLLVLRSRQANKPIARHFCDSLRKVVSIMSTNREGENPIEQLTSGQDAKRIPHPQSNEYIAVFRLDEDSNTGYKLVTDDGSVIRTSWSSSGCSACNENESYSPRRGTPHDTAQEKRKQANCEHAQFAADAFSLDAAGSCDDCGAWAVSPKSIPHPTVSGATALVEEYCAECGALRAT</sequence>
<proteinExistence type="predicted"/>
<evidence type="ECO:0000256" key="1">
    <source>
        <dbReference type="SAM" id="MobiDB-lite"/>
    </source>
</evidence>
<feature type="compositionally biased region" description="Basic and acidic residues" evidence="1">
    <location>
        <begin position="249"/>
        <end position="260"/>
    </location>
</feature>
<dbReference type="AlphaFoldDB" id="A0A1H3B6V4"/>
<feature type="region of interest" description="Disordered" evidence="1">
    <location>
        <begin position="1"/>
        <end position="33"/>
    </location>
</feature>
<name>A0A1H3B6V4_HALVA</name>